<dbReference type="FunFam" id="3.30.70.270:FF:000001">
    <property type="entry name" value="Diguanylate cyclase domain protein"/>
    <property type="match status" value="1"/>
</dbReference>
<feature type="domain" description="GGDEF" evidence="5">
    <location>
        <begin position="323"/>
        <end position="458"/>
    </location>
</feature>
<comment type="caution">
    <text evidence="6">The sequence shown here is derived from an EMBL/GenBank/DDBJ whole genome shotgun (WGS) entry which is preliminary data.</text>
</comment>
<dbReference type="InterPro" id="IPR043128">
    <property type="entry name" value="Rev_trsase/Diguanyl_cyclase"/>
</dbReference>
<accession>A0A841K405</accession>
<organism evidence="6 7">
    <name type="scientific">Chelatococcus composti</name>
    <dbReference type="NCBI Taxonomy" id="1743235"/>
    <lineage>
        <taxon>Bacteria</taxon>
        <taxon>Pseudomonadati</taxon>
        <taxon>Pseudomonadota</taxon>
        <taxon>Alphaproteobacteria</taxon>
        <taxon>Hyphomicrobiales</taxon>
        <taxon>Chelatococcaceae</taxon>
        <taxon>Chelatococcus</taxon>
    </lineage>
</organism>
<dbReference type="PROSITE" id="PS50887">
    <property type="entry name" value="GGDEF"/>
    <property type="match status" value="1"/>
</dbReference>
<protein>
    <recommendedName>
        <fullName evidence="1">diguanylate cyclase</fullName>
        <ecNumber evidence="1">2.7.7.65</ecNumber>
    </recommendedName>
</protein>
<dbReference type="InterPro" id="IPR000160">
    <property type="entry name" value="GGDEF_dom"/>
</dbReference>
<evidence type="ECO:0000256" key="1">
    <source>
        <dbReference type="ARBA" id="ARBA00012528"/>
    </source>
</evidence>
<dbReference type="InterPro" id="IPR029787">
    <property type="entry name" value="Nucleotide_cyclase"/>
</dbReference>
<evidence type="ECO:0000256" key="3">
    <source>
        <dbReference type="PROSITE-ProRule" id="PRU00169"/>
    </source>
</evidence>
<dbReference type="PROSITE" id="PS50110">
    <property type="entry name" value="RESPONSE_REGULATORY"/>
    <property type="match status" value="2"/>
</dbReference>
<evidence type="ECO:0000259" key="5">
    <source>
        <dbReference type="PROSITE" id="PS50887"/>
    </source>
</evidence>
<evidence type="ECO:0000256" key="2">
    <source>
        <dbReference type="ARBA" id="ARBA00034247"/>
    </source>
</evidence>
<dbReference type="SMART" id="SM00267">
    <property type="entry name" value="GGDEF"/>
    <property type="match status" value="1"/>
</dbReference>
<dbReference type="Pfam" id="PF00990">
    <property type="entry name" value="GGDEF"/>
    <property type="match status" value="1"/>
</dbReference>
<dbReference type="Gene3D" id="3.30.70.270">
    <property type="match status" value="1"/>
</dbReference>
<comment type="catalytic activity">
    <reaction evidence="2">
        <text>2 GTP = 3',3'-c-di-GMP + 2 diphosphate</text>
        <dbReference type="Rhea" id="RHEA:24898"/>
        <dbReference type="ChEBI" id="CHEBI:33019"/>
        <dbReference type="ChEBI" id="CHEBI:37565"/>
        <dbReference type="ChEBI" id="CHEBI:58805"/>
        <dbReference type="EC" id="2.7.7.65"/>
    </reaction>
</comment>
<evidence type="ECO:0000313" key="7">
    <source>
        <dbReference type="Proteomes" id="UP000588017"/>
    </source>
</evidence>
<dbReference type="SUPFAM" id="SSF52172">
    <property type="entry name" value="CheY-like"/>
    <property type="match status" value="2"/>
</dbReference>
<dbReference type="RefSeq" id="WP_183331611.1">
    <property type="nucleotide sequence ID" value="NZ_BMHX01000001.1"/>
</dbReference>
<dbReference type="GO" id="GO:1902201">
    <property type="term" value="P:negative regulation of bacterial-type flagellum-dependent cell motility"/>
    <property type="evidence" value="ECO:0007669"/>
    <property type="project" value="TreeGrafter"/>
</dbReference>
<feature type="domain" description="Response regulatory" evidence="4">
    <location>
        <begin position="4"/>
        <end position="120"/>
    </location>
</feature>
<dbReference type="Gene3D" id="6.10.250.690">
    <property type="match status" value="1"/>
</dbReference>
<dbReference type="GO" id="GO:0005886">
    <property type="term" value="C:plasma membrane"/>
    <property type="evidence" value="ECO:0007669"/>
    <property type="project" value="TreeGrafter"/>
</dbReference>
<dbReference type="CDD" id="cd17538">
    <property type="entry name" value="REC_D1_PleD-like"/>
    <property type="match status" value="1"/>
</dbReference>
<dbReference type="FunFam" id="3.40.50.2300:FF:000574">
    <property type="entry name" value="Response regulator PleD"/>
    <property type="match status" value="1"/>
</dbReference>
<feature type="modified residue" description="4-aspartylphosphate" evidence="3">
    <location>
        <position position="53"/>
    </location>
</feature>
<evidence type="ECO:0000313" key="6">
    <source>
        <dbReference type="EMBL" id="MBB6166730.1"/>
    </source>
</evidence>
<reference evidence="6 7" key="1">
    <citation type="submission" date="2020-08" db="EMBL/GenBank/DDBJ databases">
        <title>Genomic Encyclopedia of Type Strains, Phase IV (KMG-IV): sequencing the most valuable type-strain genomes for metagenomic binning, comparative biology and taxonomic classification.</title>
        <authorList>
            <person name="Goeker M."/>
        </authorList>
    </citation>
    <scope>NUCLEOTIDE SEQUENCE [LARGE SCALE GENOMIC DNA]</scope>
    <source>
        <strain evidence="6 7">DSM 101465</strain>
    </source>
</reference>
<dbReference type="InterPro" id="IPR001789">
    <property type="entry name" value="Sig_transdc_resp-reg_receiver"/>
</dbReference>
<dbReference type="PANTHER" id="PTHR45138">
    <property type="entry name" value="REGULATORY COMPONENTS OF SENSORY TRANSDUCTION SYSTEM"/>
    <property type="match status" value="1"/>
</dbReference>
<dbReference type="Gene3D" id="3.40.50.2300">
    <property type="match status" value="1"/>
</dbReference>
<dbReference type="EC" id="2.7.7.65" evidence="1"/>
<dbReference type="SUPFAM" id="SSF55073">
    <property type="entry name" value="Nucleotide cyclase"/>
    <property type="match status" value="1"/>
</dbReference>
<dbReference type="SMART" id="SM00448">
    <property type="entry name" value="REC"/>
    <property type="match status" value="2"/>
</dbReference>
<dbReference type="NCBIfam" id="NF007135">
    <property type="entry name" value="PRK09581.1"/>
    <property type="match status" value="1"/>
</dbReference>
<gene>
    <name evidence="6" type="ORF">HNQ73_000338</name>
</gene>
<comment type="caution">
    <text evidence="3">Lacks conserved residue(s) required for the propagation of feature annotation.</text>
</comment>
<feature type="domain" description="Response regulatory" evidence="4">
    <location>
        <begin position="158"/>
        <end position="273"/>
    </location>
</feature>
<dbReference type="NCBIfam" id="TIGR00254">
    <property type="entry name" value="GGDEF"/>
    <property type="match status" value="1"/>
</dbReference>
<dbReference type="GO" id="GO:0052621">
    <property type="term" value="F:diguanylate cyclase activity"/>
    <property type="evidence" value="ECO:0007669"/>
    <property type="project" value="UniProtKB-EC"/>
</dbReference>
<dbReference type="InterPro" id="IPR011006">
    <property type="entry name" value="CheY-like_superfamily"/>
</dbReference>
<keyword evidence="6" id="KW-0808">Transferase</keyword>
<dbReference type="InterPro" id="IPR050469">
    <property type="entry name" value="Diguanylate_Cyclase"/>
</dbReference>
<dbReference type="GO" id="GO:0043709">
    <property type="term" value="P:cell adhesion involved in single-species biofilm formation"/>
    <property type="evidence" value="ECO:0007669"/>
    <property type="project" value="TreeGrafter"/>
</dbReference>
<dbReference type="PANTHER" id="PTHR45138:SF9">
    <property type="entry name" value="DIGUANYLATE CYCLASE DGCM-RELATED"/>
    <property type="match status" value="1"/>
</dbReference>
<dbReference type="GO" id="GO:0000160">
    <property type="term" value="P:phosphorelay signal transduction system"/>
    <property type="evidence" value="ECO:0007669"/>
    <property type="project" value="InterPro"/>
</dbReference>
<keyword evidence="6" id="KW-0548">Nucleotidyltransferase</keyword>
<proteinExistence type="predicted"/>
<keyword evidence="3" id="KW-0597">Phosphoprotein</keyword>
<dbReference type="CDD" id="cd01949">
    <property type="entry name" value="GGDEF"/>
    <property type="match status" value="1"/>
</dbReference>
<keyword evidence="7" id="KW-1185">Reference proteome</keyword>
<evidence type="ECO:0000259" key="4">
    <source>
        <dbReference type="PROSITE" id="PS50110"/>
    </source>
</evidence>
<dbReference type="AlphaFoldDB" id="A0A841K405"/>
<sequence>MTARILVVDDTPTNVKLLEARLTAEYFEVLTASNGPQALALCAESLCDIVLLDVMMPGMDGLEVCRRLKSDPATAHIPVIMVTALDEPSDRLRGLEAGADDFLTKPVDDLALIARVRSLVRLKTLTDELRNRVLASRGLGIVEDPLAGATNETGRDAQILIVEDRPEAAAQMQQALAVDHAVHVVQTPAEALARVGDEDFDVFIVSLGLAGADGLRLCSNLRVMERSRNAVVLMVADESQRPAILRGLDIGVHDYLLRPVEHSELVARVRTQVRRKRYADSLRASVQASLALAVLDPLTGLYNRRYFDGKLRTAFTQARERGEKLSLLILDIDRFKLINDTYGHDVGDEVLREFARRVQTHTRGIDTVCRYGGEEIVVIVPGTPLEAAEAVAERVRTRIEEEPFVVPRCKISLDVTASIGVASLLPSDNSVHALFKRADRALYQAKTEGRNRVVVAAGESA</sequence>
<dbReference type="EMBL" id="JACHEH010000001">
    <property type="protein sequence ID" value="MBB6166730.1"/>
    <property type="molecule type" value="Genomic_DNA"/>
</dbReference>
<dbReference type="Pfam" id="PF00072">
    <property type="entry name" value="Response_reg"/>
    <property type="match status" value="2"/>
</dbReference>
<dbReference type="Proteomes" id="UP000588017">
    <property type="component" value="Unassembled WGS sequence"/>
</dbReference>
<name>A0A841K405_9HYPH</name>